<dbReference type="HOGENOM" id="CLU_000604_8_6_6"/>
<reference evidence="10 11" key="1">
    <citation type="submission" date="2006-02" db="EMBL/GenBank/DDBJ databases">
        <authorList>
            <person name="Pinhassi J."/>
            <person name="Pedros-Alio C."/>
            <person name="Ferriera S."/>
            <person name="Johnson J."/>
            <person name="Kravitz S."/>
            <person name="Halpern A."/>
            <person name="Remington K."/>
            <person name="Beeson K."/>
            <person name="Tran B."/>
            <person name="Rogers Y.-H."/>
            <person name="Friedman R."/>
            <person name="Venter J.C."/>
        </authorList>
    </citation>
    <scope>NUCLEOTIDE SEQUENCE [LARGE SCALE GENOMIC DNA]</scope>
    <source>
        <strain evidence="10 11">MED297</strain>
    </source>
</reference>
<dbReference type="GO" id="GO:0022857">
    <property type="term" value="F:transmembrane transporter activity"/>
    <property type="evidence" value="ECO:0007669"/>
    <property type="project" value="TreeGrafter"/>
</dbReference>
<comment type="caution">
    <text evidence="10">The sequence shown here is derived from an EMBL/GenBank/DDBJ whole genome shotgun (WGS) entry which is preliminary data.</text>
</comment>
<gene>
    <name evidence="10" type="ORF">MED297_18036</name>
</gene>
<feature type="transmembrane region" description="Helical" evidence="7">
    <location>
        <begin position="16"/>
        <end position="36"/>
    </location>
</feature>
<keyword evidence="3 7" id="KW-0812">Transmembrane</keyword>
<evidence type="ECO:0000256" key="2">
    <source>
        <dbReference type="ARBA" id="ARBA00022475"/>
    </source>
</evidence>
<evidence type="ECO:0000256" key="6">
    <source>
        <dbReference type="ARBA" id="ARBA00038076"/>
    </source>
</evidence>
<feature type="transmembrane region" description="Helical" evidence="7">
    <location>
        <begin position="272"/>
        <end position="293"/>
    </location>
</feature>
<protein>
    <submittedName>
        <fullName evidence="10">ABC transporter, permease protein, putative</fullName>
    </submittedName>
</protein>
<dbReference type="InterPro" id="IPR025857">
    <property type="entry name" value="MacB_PCD"/>
</dbReference>
<evidence type="ECO:0000256" key="5">
    <source>
        <dbReference type="ARBA" id="ARBA00023136"/>
    </source>
</evidence>
<dbReference type="InterPro" id="IPR003838">
    <property type="entry name" value="ABC3_permease_C"/>
</dbReference>
<dbReference type="AlphaFoldDB" id="A4BKL5"/>
<evidence type="ECO:0000313" key="11">
    <source>
        <dbReference type="Proteomes" id="UP000005953"/>
    </source>
</evidence>
<dbReference type="PANTHER" id="PTHR30572:SF4">
    <property type="entry name" value="ABC TRANSPORTER PERMEASE YTRF"/>
    <property type="match status" value="1"/>
</dbReference>
<evidence type="ECO:0000259" key="9">
    <source>
        <dbReference type="Pfam" id="PF12704"/>
    </source>
</evidence>
<dbReference type="Pfam" id="PF12704">
    <property type="entry name" value="MacB_PCD"/>
    <property type="match status" value="1"/>
</dbReference>
<evidence type="ECO:0000259" key="8">
    <source>
        <dbReference type="Pfam" id="PF02687"/>
    </source>
</evidence>
<comment type="similarity">
    <text evidence="6">Belongs to the ABC-4 integral membrane protein family.</text>
</comment>
<proteinExistence type="inferred from homology"/>
<sequence>MLKLAFRNILRNKRRTILTMLSMFGGYVLLTLSISVQNGSYVQVIDFFTRDSTGHAQISEVGYQDKPTLYKSVPETTDFYQQLMQVDGVQRATPRIVSSALAYGETKSFPVQVIGVDVEKEARMSFLEEKVKTGQYLEVGPDSDGYYSALIGAAVARQLSLEMGDELILISQGADGSMANDLYRVVGVVGSTEGAEARNVYLPLAAAQSFFVMPEQAHYWAVLTSDYERSDQLSQRLNSWLDGDSELEAVTWKVVSKEFYETMKADVEGGYVAYYIIIFLVCIGVLNTVLMSVLERTGEFGVLKAIGTSPGRVFTLIVTETLMLAVLSCLAGLIVAMPINYYLAAVGFVLPEPMEVSGVIMSHMKGLWDVKTFMEPALIVIGSAALISLFPARRAAKIVPVDAMRSL</sequence>
<evidence type="ECO:0000256" key="1">
    <source>
        <dbReference type="ARBA" id="ARBA00004651"/>
    </source>
</evidence>
<keyword evidence="4 7" id="KW-1133">Transmembrane helix</keyword>
<feature type="transmembrane region" description="Helical" evidence="7">
    <location>
        <begin position="313"/>
        <end position="335"/>
    </location>
</feature>
<dbReference type="Proteomes" id="UP000005953">
    <property type="component" value="Unassembled WGS sequence"/>
</dbReference>
<dbReference type="Pfam" id="PF02687">
    <property type="entry name" value="FtsX"/>
    <property type="match status" value="1"/>
</dbReference>
<keyword evidence="5 7" id="KW-0472">Membrane</keyword>
<evidence type="ECO:0000256" key="4">
    <source>
        <dbReference type="ARBA" id="ARBA00022989"/>
    </source>
</evidence>
<evidence type="ECO:0000313" key="10">
    <source>
        <dbReference type="EMBL" id="EAR07326.1"/>
    </source>
</evidence>
<comment type="subcellular location">
    <subcellularLocation>
        <location evidence="1">Cell membrane</location>
        <topology evidence="1">Multi-pass membrane protein</topology>
    </subcellularLocation>
</comment>
<accession>A4BKL5</accession>
<dbReference type="EMBL" id="AAOE01000047">
    <property type="protein sequence ID" value="EAR07326.1"/>
    <property type="molecule type" value="Genomic_DNA"/>
</dbReference>
<keyword evidence="2" id="KW-1003">Cell membrane</keyword>
<dbReference type="InterPro" id="IPR050250">
    <property type="entry name" value="Macrolide_Exporter_MacB"/>
</dbReference>
<evidence type="ECO:0000256" key="7">
    <source>
        <dbReference type="SAM" id="Phobius"/>
    </source>
</evidence>
<feature type="domain" description="MacB-like periplasmic core" evidence="9">
    <location>
        <begin position="16"/>
        <end position="238"/>
    </location>
</feature>
<feature type="domain" description="ABC3 transporter permease C-terminal" evidence="8">
    <location>
        <begin position="272"/>
        <end position="399"/>
    </location>
</feature>
<organism evidence="10 11">
    <name type="scientific">Reinekea blandensis MED297</name>
    <dbReference type="NCBI Taxonomy" id="314283"/>
    <lineage>
        <taxon>Bacteria</taxon>
        <taxon>Pseudomonadati</taxon>
        <taxon>Pseudomonadota</taxon>
        <taxon>Gammaproteobacteria</taxon>
        <taxon>Oceanospirillales</taxon>
        <taxon>Saccharospirillaceae</taxon>
        <taxon>Reinekea</taxon>
    </lineage>
</organism>
<keyword evidence="11" id="KW-1185">Reference proteome</keyword>
<feature type="transmembrane region" description="Helical" evidence="7">
    <location>
        <begin position="373"/>
        <end position="392"/>
    </location>
</feature>
<dbReference type="GO" id="GO:0005886">
    <property type="term" value="C:plasma membrane"/>
    <property type="evidence" value="ECO:0007669"/>
    <property type="project" value="UniProtKB-SubCell"/>
</dbReference>
<evidence type="ECO:0000256" key="3">
    <source>
        <dbReference type="ARBA" id="ARBA00022692"/>
    </source>
</evidence>
<name>A4BKL5_9GAMM</name>
<dbReference type="PANTHER" id="PTHR30572">
    <property type="entry name" value="MEMBRANE COMPONENT OF TRANSPORTER-RELATED"/>
    <property type="match status" value="1"/>
</dbReference>
<dbReference type="STRING" id="314283.MED297_18036"/>